<dbReference type="PANTHER" id="PTHR11017:SF385">
    <property type="entry name" value="DISEASE RESISTANCE PROTEIN (TIR-NBS-LRR CLASS)-RELATED"/>
    <property type="match status" value="1"/>
</dbReference>
<dbReference type="Gene3D" id="1.10.8.430">
    <property type="entry name" value="Helical domain of apoptotic protease-activating factors"/>
    <property type="match status" value="1"/>
</dbReference>
<dbReference type="InterPro" id="IPR042197">
    <property type="entry name" value="Apaf_helical"/>
</dbReference>
<dbReference type="InterPro" id="IPR000157">
    <property type="entry name" value="TIR_dom"/>
</dbReference>
<dbReference type="SMART" id="SM00255">
    <property type="entry name" value="TIR"/>
    <property type="match status" value="1"/>
</dbReference>
<dbReference type="PROSITE" id="PS50104">
    <property type="entry name" value="TIR"/>
    <property type="match status" value="1"/>
</dbReference>
<dbReference type="SUPFAM" id="SSF52200">
    <property type="entry name" value="Toll/Interleukin receptor TIR domain"/>
    <property type="match status" value="1"/>
</dbReference>
<evidence type="ECO:0000313" key="3">
    <source>
        <dbReference type="Proteomes" id="UP001234787"/>
    </source>
</evidence>
<comment type="caution">
    <text evidence="2">The sequence shown here is derived from an EMBL/GenBank/DDBJ whole genome shotgun (WGS) entry which is preliminary data.</text>
</comment>
<gene>
    <name evidence="2" type="ORF">SUGI_1336910</name>
</gene>
<accession>A0AAD3NTM3</accession>
<organism evidence="2 3">
    <name type="scientific">Cryptomeria japonica</name>
    <name type="common">Japanese cedar</name>
    <name type="synonym">Cupressus japonica</name>
    <dbReference type="NCBI Taxonomy" id="3369"/>
    <lineage>
        <taxon>Eukaryota</taxon>
        <taxon>Viridiplantae</taxon>
        <taxon>Streptophyta</taxon>
        <taxon>Embryophyta</taxon>
        <taxon>Tracheophyta</taxon>
        <taxon>Spermatophyta</taxon>
        <taxon>Pinopsida</taxon>
        <taxon>Pinidae</taxon>
        <taxon>Conifers II</taxon>
        <taxon>Cupressales</taxon>
        <taxon>Cupressaceae</taxon>
        <taxon>Cryptomeria</taxon>
    </lineage>
</organism>
<dbReference type="Gene3D" id="3.40.50.10140">
    <property type="entry name" value="Toll/interleukin-1 receptor homology (TIR) domain"/>
    <property type="match status" value="1"/>
</dbReference>
<protein>
    <recommendedName>
        <fullName evidence="1">TIR domain-containing protein</fullName>
    </recommendedName>
</protein>
<sequence length="690" mass="78920">MEEVFPPYHELQVGDFLTPAIQSAIRSASVQIAIFSETYAQSPWCLDELVWMLDSDPTSIKIIPIFYDIEPSELRHVEKGAYATAFEEHRRKGRVTDERVESWIKALEKVSAISGIPFRTEIDDHGERLKEIVETVLVKVGREQLYVCEYPVGLREAAEHFEKVVLSRSESKSTHVVGILGLGGSGKSTLATHLYNSMCSQFQRCCFLSDVSKEKIPCLQQTLLRNLLRDKNLCIEDSRRGKALLQDRLRGLTRVLIVFDDIDNTEQVDNLLCVKDVLGNGSVILVTSRDQTLFVSSKIEIYNVKLLVEKQAQELFCWYAFGNAKPVDDLKDMVEELVSMCGGFPLALKILAGQLHNERDPRKWKQQLKSLCKQLPEDLLGRIVMDSYKSLDNTQKEAFLDVAHFLMGEDRDLVERVLDGFNDNGFQCLQTLRQKCLVEFELADIIRSRALQVESVDWSVGIWRRAKGSFKIRMHDLVRDLARQIGREESPLRLCCSNDKMISTRLRSSHHYGWLDRLKDPIIKVFGKVSMSKYDVRGIRGDEEHELPVYLQNQDINGLKILAVQNSSILQQFNSVSGDLIWLRLSCLRNIPSTLLLRSLRVLELHGVSPQDFCNLFDDREPPSELRVVRKAEFEAFGMADAVVISQIAVRRYRKSWRSSFEGVRELHGGFIFNRGYQAEQCNLAIPCNR</sequence>
<dbReference type="Proteomes" id="UP001234787">
    <property type="component" value="Unassembled WGS sequence"/>
</dbReference>
<dbReference type="InterPro" id="IPR002182">
    <property type="entry name" value="NB-ARC"/>
</dbReference>
<dbReference type="SUPFAM" id="SSF52540">
    <property type="entry name" value="P-loop containing nucleoside triphosphate hydrolases"/>
    <property type="match status" value="1"/>
</dbReference>
<reference evidence="2" key="1">
    <citation type="submission" date="2022-12" db="EMBL/GenBank/DDBJ databases">
        <title>Chromosome-Level Genome Assembly of Japanese Cedar (Cryptomeriajaponica D. Don).</title>
        <authorList>
            <person name="Fujino T."/>
            <person name="Yamaguchi K."/>
            <person name="Yokoyama T."/>
            <person name="Hamanaka T."/>
            <person name="Harazono Y."/>
            <person name="Kamada H."/>
            <person name="Kobayashi W."/>
            <person name="Ujino-Ihara T."/>
            <person name="Uchiyama K."/>
            <person name="Matsumoto A."/>
            <person name="Izuno A."/>
            <person name="Tsumura Y."/>
            <person name="Toyoda A."/>
            <person name="Shigenobu S."/>
            <person name="Moriguchi Y."/>
            <person name="Ueno S."/>
            <person name="Kasahara M."/>
        </authorList>
    </citation>
    <scope>NUCLEOTIDE SEQUENCE</scope>
</reference>
<dbReference type="InterPro" id="IPR035897">
    <property type="entry name" value="Toll_tir_struct_dom_sf"/>
</dbReference>
<dbReference type="GO" id="GO:0043531">
    <property type="term" value="F:ADP binding"/>
    <property type="evidence" value="ECO:0007669"/>
    <property type="project" value="InterPro"/>
</dbReference>
<dbReference type="InterPro" id="IPR027417">
    <property type="entry name" value="P-loop_NTPase"/>
</dbReference>
<dbReference type="AlphaFoldDB" id="A0AAD3NTM3"/>
<dbReference type="InterPro" id="IPR044974">
    <property type="entry name" value="Disease_R_plants"/>
</dbReference>
<dbReference type="EMBL" id="BSEH01000134">
    <property type="protein sequence ID" value="GLJ57492.1"/>
    <property type="molecule type" value="Genomic_DNA"/>
</dbReference>
<evidence type="ECO:0000259" key="1">
    <source>
        <dbReference type="PROSITE" id="PS50104"/>
    </source>
</evidence>
<keyword evidence="3" id="KW-1185">Reference proteome</keyword>
<dbReference type="PRINTS" id="PR00364">
    <property type="entry name" value="DISEASERSIST"/>
</dbReference>
<dbReference type="GO" id="GO:0006952">
    <property type="term" value="P:defense response"/>
    <property type="evidence" value="ECO:0007669"/>
    <property type="project" value="InterPro"/>
</dbReference>
<dbReference type="GO" id="GO:0007165">
    <property type="term" value="P:signal transduction"/>
    <property type="evidence" value="ECO:0007669"/>
    <property type="project" value="InterPro"/>
</dbReference>
<proteinExistence type="predicted"/>
<dbReference type="Pfam" id="PF01582">
    <property type="entry name" value="TIR"/>
    <property type="match status" value="1"/>
</dbReference>
<feature type="domain" description="TIR" evidence="1">
    <location>
        <begin position="1"/>
        <end position="140"/>
    </location>
</feature>
<evidence type="ECO:0000313" key="2">
    <source>
        <dbReference type="EMBL" id="GLJ57492.1"/>
    </source>
</evidence>
<name>A0AAD3NTM3_CRYJA</name>
<dbReference type="Gene3D" id="3.40.50.300">
    <property type="entry name" value="P-loop containing nucleotide triphosphate hydrolases"/>
    <property type="match status" value="1"/>
</dbReference>
<dbReference type="PANTHER" id="PTHR11017">
    <property type="entry name" value="LEUCINE-RICH REPEAT-CONTAINING PROTEIN"/>
    <property type="match status" value="1"/>
</dbReference>
<dbReference type="Pfam" id="PF00931">
    <property type="entry name" value="NB-ARC"/>
    <property type="match status" value="1"/>
</dbReference>